<evidence type="ECO:0000256" key="1">
    <source>
        <dbReference type="ARBA" id="ARBA00022737"/>
    </source>
</evidence>
<dbReference type="Pfam" id="PF01484">
    <property type="entry name" value="Col_cuticle_N"/>
    <property type="match status" value="1"/>
</dbReference>
<dbReference type="PANTHER" id="PTHR24637:SF236">
    <property type="entry name" value="NEMATODE CUTICLE COLLAGEN N-TERMINAL DOMAIN-CONTAINING PROTEIN"/>
    <property type="match status" value="1"/>
</dbReference>
<feature type="compositionally biased region" description="Low complexity" evidence="2">
    <location>
        <begin position="142"/>
        <end position="161"/>
    </location>
</feature>
<reference evidence="5" key="1">
    <citation type="submission" date="2023-06" db="EMBL/GenBank/DDBJ databases">
        <title>Genomic analysis of the entomopathogenic nematode Steinernema hermaphroditum.</title>
        <authorList>
            <person name="Schwarz E.M."/>
            <person name="Heppert J.K."/>
            <person name="Baniya A."/>
            <person name="Schwartz H.T."/>
            <person name="Tan C.-H."/>
            <person name="Antoshechkin I."/>
            <person name="Sternberg P.W."/>
            <person name="Goodrich-Blair H."/>
            <person name="Dillman A.R."/>
        </authorList>
    </citation>
    <scope>NUCLEOTIDE SEQUENCE</scope>
    <source>
        <strain evidence="5">PS9179</strain>
        <tissue evidence="5">Whole animal</tissue>
    </source>
</reference>
<comment type="caution">
    <text evidence="5">The sequence shown here is derived from an EMBL/GenBank/DDBJ whole genome shotgun (WGS) entry which is preliminary data.</text>
</comment>
<keyword evidence="3" id="KW-1133">Transmembrane helix</keyword>
<keyword evidence="6" id="KW-1185">Reference proteome</keyword>
<evidence type="ECO:0000256" key="3">
    <source>
        <dbReference type="SAM" id="Phobius"/>
    </source>
</evidence>
<dbReference type="PANTHER" id="PTHR24637">
    <property type="entry name" value="COLLAGEN"/>
    <property type="match status" value="1"/>
</dbReference>
<dbReference type="Proteomes" id="UP001175271">
    <property type="component" value="Unassembled WGS sequence"/>
</dbReference>
<dbReference type="AlphaFoldDB" id="A0AA39IRX8"/>
<dbReference type="GO" id="GO:0042302">
    <property type="term" value="F:structural constituent of cuticle"/>
    <property type="evidence" value="ECO:0007669"/>
    <property type="project" value="InterPro"/>
</dbReference>
<feature type="region of interest" description="Disordered" evidence="2">
    <location>
        <begin position="85"/>
        <end position="123"/>
    </location>
</feature>
<accession>A0AA39IRX8</accession>
<feature type="compositionally biased region" description="Low complexity" evidence="2">
    <location>
        <begin position="109"/>
        <end position="122"/>
    </location>
</feature>
<evidence type="ECO:0000313" key="5">
    <source>
        <dbReference type="EMBL" id="KAK0428636.1"/>
    </source>
</evidence>
<keyword evidence="3" id="KW-0812">Transmembrane</keyword>
<evidence type="ECO:0000313" key="6">
    <source>
        <dbReference type="Proteomes" id="UP001175271"/>
    </source>
</evidence>
<dbReference type="EMBL" id="JAUCMV010000001">
    <property type="protein sequence ID" value="KAK0428636.1"/>
    <property type="molecule type" value="Genomic_DNA"/>
</dbReference>
<gene>
    <name evidence="5" type="ORF">QR680_010920</name>
</gene>
<organism evidence="5 6">
    <name type="scientific">Steinernema hermaphroditum</name>
    <dbReference type="NCBI Taxonomy" id="289476"/>
    <lineage>
        <taxon>Eukaryota</taxon>
        <taxon>Metazoa</taxon>
        <taxon>Ecdysozoa</taxon>
        <taxon>Nematoda</taxon>
        <taxon>Chromadorea</taxon>
        <taxon>Rhabditida</taxon>
        <taxon>Tylenchina</taxon>
        <taxon>Panagrolaimomorpha</taxon>
        <taxon>Strongyloidoidea</taxon>
        <taxon>Steinernematidae</taxon>
        <taxon>Steinernema</taxon>
    </lineage>
</organism>
<feature type="domain" description="Nematode cuticle collagen N-terminal" evidence="4">
    <location>
        <begin position="7"/>
        <end position="57"/>
    </location>
</feature>
<feature type="compositionally biased region" description="Basic and acidic residues" evidence="2">
    <location>
        <begin position="165"/>
        <end position="195"/>
    </location>
</feature>
<protein>
    <recommendedName>
        <fullName evidence="4">Nematode cuticle collagen N-terminal domain-containing protein</fullName>
    </recommendedName>
</protein>
<keyword evidence="3" id="KW-0472">Membrane</keyword>
<keyword evidence="1" id="KW-0677">Repeat</keyword>
<dbReference type="SMART" id="SM01088">
    <property type="entry name" value="Col_cuticle_N"/>
    <property type="match status" value="1"/>
</dbReference>
<feature type="transmembrane region" description="Helical" evidence="3">
    <location>
        <begin position="6"/>
        <end position="29"/>
    </location>
</feature>
<feature type="compositionally biased region" description="Pro residues" evidence="2">
    <location>
        <begin position="90"/>
        <end position="102"/>
    </location>
</feature>
<dbReference type="InterPro" id="IPR002486">
    <property type="entry name" value="Col_cuticle_N"/>
</dbReference>
<evidence type="ECO:0000259" key="4">
    <source>
        <dbReference type="SMART" id="SM01088"/>
    </source>
</evidence>
<dbReference type="PROSITE" id="PS51257">
    <property type="entry name" value="PROKAR_LIPOPROTEIN"/>
    <property type="match status" value="1"/>
</dbReference>
<dbReference type="Gene3D" id="1.20.5.320">
    <property type="entry name" value="6-Phosphogluconate Dehydrogenase, domain 3"/>
    <property type="match status" value="1"/>
</dbReference>
<evidence type="ECO:0000256" key="2">
    <source>
        <dbReference type="SAM" id="MobiDB-lite"/>
    </source>
</evidence>
<sequence length="195" mass="19757">MSFKIVVGTATVGSGVVIVACLWMVGVLFQDINTLYDDVYLDMAELKTIANSAWNGMMAFPANGVSKNPAPRLFGRNKRQVSCACGSQPSPCPAGPPGPPGPEGHTGHDGAPGAPGRQGAPGVALVLDTGYNGCIKCPAGAPGPQGPDGPVGAPGADGYPGMDDEAIRLPHEKKGANKSEADRAQPDDADDGADH</sequence>
<proteinExistence type="predicted"/>
<name>A0AA39IRX8_9BILA</name>
<feature type="region of interest" description="Disordered" evidence="2">
    <location>
        <begin position="142"/>
        <end position="195"/>
    </location>
</feature>